<sequence>MGKVKVGVADNQFIVSISSLCEVAIVCVLCIFRLQVNQYFLSKNHYLFKLEDTDTIKYFLSNRANQMVIKFPPFFYVLCLFLIN</sequence>
<gene>
    <name evidence="2" type="ORF">FJSC11DRAFT_4133</name>
</gene>
<dbReference type="AlphaFoldDB" id="G6FZ34"/>
<evidence type="ECO:0000256" key="1">
    <source>
        <dbReference type="SAM" id="Phobius"/>
    </source>
</evidence>
<keyword evidence="1" id="KW-0472">Membrane</keyword>
<keyword evidence="1" id="KW-1133">Transmembrane helix</keyword>
<feature type="transmembrane region" description="Helical" evidence="1">
    <location>
        <begin position="67"/>
        <end position="83"/>
    </location>
</feature>
<protein>
    <submittedName>
        <fullName evidence="2">Uncharacterized protein</fullName>
    </submittedName>
</protein>
<dbReference type="EMBL" id="AGIZ01000015">
    <property type="protein sequence ID" value="EHC09052.1"/>
    <property type="molecule type" value="Genomic_DNA"/>
</dbReference>
<organism evidence="2 3">
    <name type="scientific">Fischerella thermalis JSC-11</name>
    <dbReference type="NCBI Taxonomy" id="741277"/>
    <lineage>
        <taxon>Bacteria</taxon>
        <taxon>Bacillati</taxon>
        <taxon>Cyanobacteriota</taxon>
        <taxon>Cyanophyceae</taxon>
        <taxon>Nostocales</taxon>
        <taxon>Hapalosiphonaceae</taxon>
        <taxon>Fischerella</taxon>
    </lineage>
</organism>
<reference evidence="2 3" key="1">
    <citation type="submission" date="2011-09" db="EMBL/GenBank/DDBJ databases">
        <title>The draft genome of Fischerella sp. JSC-11.</title>
        <authorList>
            <consortium name="US DOE Joint Genome Institute (JGI-PGF)"/>
            <person name="Lucas S."/>
            <person name="Han J."/>
            <person name="Lapidus A."/>
            <person name="Cheng J.-F."/>
            <person name="Goodwin L."/>
            <person name="Pitluck S."/>
            <person name="Peters L."/>
            <person name="Land M.L."/>
            <person name="Hauser L."/>
            <person name="Sarkisova S."/>
            <person name="Bryant D.A."/>
            <person name="Brown I."/>
            <person name="Woyke T.J."/>
        </authorList>
    </citation>
    <scope>NUCLEOTIDE SEQUENCE [LARGE SCALE GENOMIC DNA]</scope>
    <source>
        <strain evidence="2 3">JSC-11</strain>
    </source>
</reference>
<evidence type="ECO:0000313" key="2">
    <source>
        <dbReference type="EMBL" id="EHC09052.1"/>
    </source>
</evidence>
<evidence type="ECO:0000313" key="3">
    <source>
        <dbReference type="Proteomes" id="UP000004344"/>
    </source>
</evidence>
<dbReference type="Proteomes" id="UP000004344">
    <property type="component" value="Unassembled WGS sequence"/>
</dbReference>
<feature type="transmembrane region" description="Helical" evidence="1">
    <location>
        <begin position="12"/>
        <end position="34"/>
    </location>
</feature>
<keyword evidence="1" id="KW-0812">Transmembrane</keyword>
<keyword evidence="3" id="KW-1185">Reference proteome</keyword>
<proteinExistence type="predicted"/>
<accession>G6FZ34</accession>
<name>G6FZ34_9CYAN</name>
<comment type="caution">
    <text evidence="2">The sequence shown here is derived from an EMBL/GenBank/DDBJ whole genome shotgun (WGS) entry which is preliminary data.</text>
</comment>